<dbReference type="InterPro" id="IPR015943">
    <property type="entry name" value="WD40/YVTN_repeat-like_dom_sf"/>
</dbReference>
<comment type="caution">
    <text evidence="5">The sequence shown here is derived from an EMBL/GenBank/DDBJ whole genome shotgun (WGS) entry which is preliminary data.</text>
</comment>
<dbReference type="GO" id="GO:0016301">
    <property type="term" value="F:kinase activity"/>
    <property type="evidence" value="ECO:0007669"/>
    <property type="project" value="UniProtKB-KW"/>
</dbReference>
<organism evidence="5 6">
    <name type="scientific">Marivirga aurantiaca</name>
    <dbReference type="NCBI Taxonomy" id="2802615"/>
    <lineage>
        <taxon>Bacteria</taxon>
        <taxon>Pseudomonadati</taxon>
        <taxon>Bacteroidota</taxon>
        <taxon>Cytophagia</taxon>
        <taxon>Cytophagales</taxon>
        <taxon>Marivirgaceae</taxon>
        <taxon>Marivirga</taxon>
    </lineage>
</organism>
<dbReference type="SUPFAM" id="SSF55874">
    <property type="entry name" value="ATPase domain of HSP90 chaperone/DNA topoisomerase II/histidine kinase"/>
    <property type="match status" value="1"/>
</dbReference>
<dbReference type="InterPro" id="IPR036890">
    <property type="entry name" value="HATPase_C_sf"/>
</dbReference>
<proteinExistence type="predicted"/>
<dbReference type="Pfam" id="PF07494">
    <property type="entry name" value="Reg_prop"/>
    <property type="match status" value="1"/>
</dbReference>
<keyword evidence="2" id="KW-0418">Kinase</keyword>
<evidence type="ECO:0000313" key="5">
    <source>
        <dbReference type="EMBL" id="MBK6265226.1"/>
    </source>
</evidence>
<keyword evidence="1" id="KW-0808">Transferase</keyword>
<keyword evidence="3" id="KW-0902">Two-component regulatory system</keyword>
<dbReference type="RefSeq" id="WP_201430897.1">
    <property type="nucleotide sequence ID" value="NZ_JAEQBW010000003.1"/>
</dbReference>
<dbReference type="InterPro" id="IPR050482">
    <property type="entry name" value="Sensor_HK_TwoCompSys"/>
</dbReference>
<protein>
    <recommendedName>
        <fullName evidence="7">Histidine kinase domain-containing protein</fullName>
    </recommendedName>
</protein>
<dbReference type="Proteomes" id="UP000611723">
    <property type="component" value="Unassembled WGS sequence"/>
</dbReference>
<dbReference type="Gene3D" id="2.130.10.10">
    <property type="entry name" value="YVTN repeat-like/Quinoprotein amine dehydrogenase"/>
    <property type="match status" value="3"/>
</dbReference>
<dbReference type="AlphaFoldDB" id="A0A935C7U3"/>
<feature type="transmembrane region" description="Helical" evidence="4">
    <location>
        <begin position="736"/>
        <end position="756"/>
    </location>
</feature>
<dbReference type="Gene3D" id="3.30.565.10">
    <property type="entry name" value="Histidine kinase-like ATPase, C-terminal domain"/>
    <property type="match status" value="1"/>
</dbReference>
<keyword evidence="4" id="KW-0472">Membrane</keyword>
<sequence length="974" mass="110531">MPKNKLLIVLFLAFGLFYWRPVYSQEFIKKHINYEDGLSNSQITTIKQDDWGYIWVGTEGGGVFRWDGKDLQPLSDSVKYDIIRDIAPSVEGFFWGASNGKLFKINPQHVFEQLPLSNYHPYAGDQIQHMYPMNAGVLTISFKGSLNLINNKGEILDNLNLPSREPGFKVIQKGDVLHLFNMDLYVSLKIIENRLHVIHQMPFSALMQNIGFQTSPSFIHLASEGWWIQNENKLLLLDDDFKIISTYHLPFSSRVTDLEEWEGYFWFATINGLFQTVKENKEFKLITQNLAFSIYDVLKTKDGLWIGALNGLYHFSKPLISKINLSEEDGAMSSYFGYATVGDEIWAGGTNKGIHIFNRNRRAKIDSIDFGERYRNAVRCFLPDGDSVWVGSGRGLVKMDPFSREYDTYPNMSSPVLSLVYYKNELAIGTSRNGLYLFDGNNFRNFNTTQGLDNATIWSMAVSGDSLWIGTERGLYLMEGDSIKALKINKKVDDLPITAIENIDNQTIAIGYAPGGVVLYDFTKSKIIHHFTDQNGLSSNFIYFLRKINGRLWVGGSLGVDIVNTENDFKSFQLREFAQLAGAETFSNGIIALTNEAWVSTIAGAIVIPYDILSPQNSKEFYPVYIERLEPLSFSSTDDFQKLVNDKGEIAIPYGHGSLKIHFNTAHFGTQSLSFVYQMDGYDPELSKPVNEKFAVYKQLPAGEYHFKVWRSISGERIGEPAQLSFIVTTPFYRTAWFRLVAVIIFIGLIIIYFAYRTHVKTQKTLQWAKVREEAQNDLRKEMAIDFHDEMGNHLAKIINLSGVLKMWGLAEEQNKVVDKIEKAASALFVSTKDMIWSLKKENNNLEEVYFNVRDFAEQLFDNSDVNLRTYKNAPAKHIVMNAKAGRDLSLIMKEALTNVYKHAKAKNVDLKIEVLPGNEAKISVSDDGNGCINEGQSKGNGLKNMKQRATRSGFIFNFQAKPAEGFNINIIIK</sequence>
<dbReference type="Gene3D" id="2.60.40.10">
    <property type="entry name" value="Immunoglobulins"/>
    <property type="match status" value="1"/>
</dbReference>
<dbReference type="InterPro" id="IPR011110">
    <property type="entry name" value="Reg_prop"/>
</dbReference>
<evidence type="ECO:0008006" key="7">
    <source>
        <dbReference type="Google" id="ProtNLM"/>
    </source>
</evidence>
<keyword evidence="4" id="KW-1133">Transmembrane helix</keyword>
<dbReference type="InterPro" id="IPR013783">
    <property type="entry name" value="Ig-like_fold"/>
</dbReference>
<dbReference type="InterPro" id="IPR011047">
    <property type="entry name" value="Quinoprotein_ADH-like_sf"/>
</dbReference>
<gene>
    <name evidence="5" type="ORF">JKA74_09260</name>
</gene>
<dbReference type="SUPFAM" id="SSF63829">
    <property type="entry name" value="Calcium-dependent phosphotriesterase"/>
    <property type="match status" value="1"/>
</dbReference>
<name>A0A935C7U3_9BACT</name>
<evidence type="ECO:0000256" key="1">
    <source>
        <dbReference type="ARBA" id="ARBA00022679"/>
    </source>
</evidence>
<keyword evidence="6" id="KW-1185">Reference proteome</keyword>
<accession>A0A935C7U3</accession>
<dbReference type="GO" id="GO:0000160">
    <property type="term" value="P:phosphorelay signal transduction system"/>
    <property type="evidence" value="ECO:0007669"/>
    <property type="project" value="UniProtKB-KW"/>
</dbReference>
<evidence type="ECO:0000256" key="2">
    <source>
        <dbReference type="ARBA" id="ARBA00022777"/>
    </source>
</evidence>
<evidence type="ECO:0000313" key="6">
    <source>
        <dbReference type="Proteomes" id="UP000611723"/>
    </source>
</evidence>
<evidence type="ECO:0000256" key="3">
    <source>
        <dbReference type="ARBA" id="ARBA00023012"/>
    </source>
</evidence>
<dbReference type="PANTHER" id="PTHR24421">
    <property type="entry name" value="NITRATE/NITRITE SENSOR PROTEIN NARX-RELATED"/>
    <property type="match status" value="1"/>
</dbReference>
<dbReference type="CDD" id="cd16917">
    <property type="entry name" value="HATPase_UhpB-NarQ-NarX-like"/>
    <property type="match status" value="1"/>
</dbReference>
<evidence type="ECO:0000256" key="4">
    <source>
        <dbReference type="SAM" id="Phobius"/>
    </source>
</evidence>
<reference evidence="5" key="1">
    <citation type="submission" date="2021-01" db="EMBL/GenBank/DDBJ databases">
        <title>Marivirga aurantiaca sp. nov., isolated from intertidal surface sediments.</title>
        <authorList>
            <person name="Zhang M."/>
        </authorList>
    </citation>
    <scope>NUCLEOTIDE SEQUENCE</scope>
    <source>
        <strain evidence="5">S37H4</strain>
    </source>
</reference>
<keyword evidence="4" id="KW-0812">Transmembrane</keyword>
<dbReference type="PANTHER" id="PTHR24421:SF58">
    <property type="entry name" value="SIGNAL TRANSDUCTION HISTIDINE-PROTEIN KINASE_PHOSPHATASE UHPB"/>
    <property type="match status" value="1"/>
</dbReference>
<dbReference type="SUPFAM" id="SSF50998">
    <property type="entry name" value="Quinoprotein alcohol dehydrogenase-like"/>
    <property type="match status" value="1"/>
</dbReference>
<dbReference type="EMBL" id="JAEQBW010000003">
    <property type="protein sequence ID" value="MBK6265226.1"/>
    <property type="molecule type" value="Genomic_DNA"/>
</dbReference>